<reference evidence="1" key="1">
    <citation type="journal article" date="2011" name="Environ. Microbiol.">
        <title>Time-series analyses of Monterey Bay coastal microbial picoplankton using a 'genome proxy' microarray.</title>
        <authorList>
            <person name="Rich V.I."/>
            <person name="Pham V.D."/>
            <person name="Eppley J."/>
            <person name="Shi Y."/>
            <person name="DeLong E.F."/>
        </authorList>
    </citation>
    <scope>NUCLEOTIDE SEQUENCE</scope>
</reference>
<accession>E0XQN1</accession>
<dbReference type="AlphaFoldDB" id="E0XQN1"/>
<sequence>MFYLKVGRIYLSPQATHLDTDIQHCAELTFSVIPKIRHLQAGTGILTCCASVTPYGLTLAPD</sequence>
<dbReference type="EMBL" id="GU474845">
    <property type="protein sequence ID" value="ADI16722.1"/>
    <property type="molecule type" value="Genomic_DNA"/>
</dbReference>
<organism evidence="1">
    <name type="scientific">uncultured Verrucomicrobiales bacterium HF0010_05E02</name>
    <dbReference type="NCBI Taxonomy" id="710995"/>
    <lineage>
        <taxon>Bacteria</taxon>
        <taxon>Pseudomonadati</taxon>
        <taxon>Verrucomicrobiota</taxon>
        <taxon>Verrucomicrobiia</taxon>
        <taxon>Verrucomicrobiales</taxon>
        <taxon>environmental samples</taxon>
    </lineage>
</organism>
<name>E0XQN1_9BACT</name>
<proteinExistence type="predicted"/>
<evidence type="ECO:0000313" key="1">
    <source>
        <dbReference type="EMBL" id="ADI16722.1"/>
    </source>
</evidence>
<protein>
    <submittedName>
        <fullName evidence="1">Uncharacterized protein</fullName>
    </submittedName>
</protein>